<comment type="caution">
    <text evidence="2">The sequence shown here is derived from an EMBL/GenBank/DDBJ whole genome shotgun (WGS) entry which is preliminary data.</text>
</comment>
<name>A0A8H3EDB7_9LECA</name>
<keyword evidence="3" id="KW-1185">Reference proteome</keyword>
<reference evidence="2" key="1">
    <citation type="submission" date="2021-03" db="EMBL/GenBank/DDBJ databases">
        <authorList>
            <person name="Tagirdzhanova G."/>
        </authorList>
    </citation>
    <scope>NUCLEOTIDE SEQUENCE</scope>
</reference>
<dbReference type="Proteomes" id="UP000664169">
    <property type="component" value="Unassembled WGS sequence"/>
</dbReference>
<dbReference type="EMBL" id="CAJPDQ010000001">
    <property type="protein sequence ID" value="CAF9903540.1"/>
    <property type="molecule type" value="Genomic_DNA"/>
</dbReference>
<dbReference type="OrthoDB" id="10683658at2759"/>
<feature type="compositionally biased region" description="Polar residues" evidence="1">
    <location>
        <begin position="238"/>
        <end position="269"/>
    </location>
</feature>
<dbReference type="AlphaFoldDB" id="A0A8H3EDB7"/>
<evidence type="ECO:0000256" key="1">
    <source>
        <dbReference type="SAM" id="MobiDB-lite"/>
    </source>
</evidence>
<feature type="compositionally biased region" description="Basic residues" evidence="1">
    <location>
        <begin position="143"/>
        <end position="155"/>
    </location>
</feature>
<gene>
    <name evidence="2" type="ORF">GOMPHAMPRED_000357</name>
</gene>
<feature type="region of interest" description="Disordered" evidence="1">
    <location>
        <begin position="366"/>
        <end position="447"/>
    </location>
</feature>
<evidence type="ECO:0000313" key="3">
    <source>
        <dbReference type="Proteomes" id="UP000664169"/>
    </source>
</evidence>
<feature type="compositionally biased region" description="Polar residues" evidence="1">
    <location>
        <begin position="71"/>
        <end position="93"/>
    </location>
</feature>
<feature type="region of interest" description="Disordered" evidence="1">
    <location>
        <begin position="1"/>
        <end position="25"/>
    </location>
</feature>
<feature type="region of interest" description="Disordered" evidence="1">
    <location>
        <begin position="186"/>
        <end position="295"/>
    </location>
</feature>
<feature type="compositionally biased region" description="Acidic residues" evidence="1">
    <location>
        <begin position="194"/>
        <end position="221"/>
    </location>
</feature>
<feature type="compositionally biased region" description="Pro residues" evidence="1">
    <location>
        <begin position="1"/>
        <end position="15"/>
    </location>
</feature>
<feature type="region of interest" description="Disordered" evidence="1">
    <location>
        <begin position="313"/>
        <end position="343"/>
    </location>
</feature>
<feature type="compositionally biased region" description="Acidic residues" evidence="1">
    <location>
        <begin position="391"/>
        <end position="415"/>
    </location>
</feature>
<feature type="region of interest" description="Disordered" evidence="1">
    <location>
        <begin position="60"/>
        <end position="165"/>
    </location>
</feature>
<feature type="compositionally biased region" description="Gly residues" evidence="1">
    <location>
        <begin position="428"/>
        <end position="437"/>
    </location>
</feature>
<sequence>MPPPPPPSLTPPSPAPATAASQHVGPSIYQITYNHHNHHAHQQQGRMQNFPAPQAYMVPYAQQQQQQQQQPGETGSSSSYAPMNVHLNTTSPYHTPYHIAPMPPEERPPQETRIPQIVTEPLLRPKAAARSKSNKKSPPMRITKPKLAKGAKAKQRPQSSKHLTPSLRAAIITLKVTDPNKSFKEIGEILSLPADDEYDDDEEEEEEEDDEDDENADDESEANQSIGKNGEAHDLATRNGSLDVNNNMTNKTTTDPNLETITTNSATSNPTPFAKPAKPKPKPKERRPIPRNTVAGIFKRAVDRAGTESDLFKLLEQTGRRAGSGRPRKGTGKKERERPIANEMPTTAATAAAAAAAAATIDETWQTDLDGGPVHGNGVNGGASGLGLEMGLDDEDGAIDMDGLEMDGLDMDGDPDGQGGWDTDDGDGGGGGGGGGGGDDRGGENGE</sequence>
<feature type="compositionally biased region" description="Gly residues" evidence="1">
    <location>
        <begin position="373"/>
        <end position="385"/>
    </location>
</feature>
<protein>
    <submittedName>
        <fullName evidence="2">Uncharacterized protein</fullName>
    </submittedName>
</protein>
<accession>A0A8H3EDB7</accession>
<evidence type="ECO:0000313" key="2">
    <source>
        <dbReference type="EMBL" id="CAF9903540.1"/>
    </source>
</evidence>
<proteinExistence type="predicted"/>
<organism evidence="2 3">
    <name type="scientific">Gomphillus americanus</name>
    <dbReference type="NCBI Taxonomy" id="1940652"/>
    <lineage>
        <taxon>Eukaryota</taxon>
        <taxon>Fungi</taxon>
        <taxon>Dikarya</taxon>
        <taxon>Ascomycota</taxon>
        <taxon>Pezizomycotina</taxon>
        <taxon>Lecanoromycetes</taxon>
        <taxon>OSLEUM clade</taxon>
        <taxon>Ostropomycetidae</taxon>
        <taxon>Ostropales</taxon>
        <taxon>Graphidaceae</taxon>
        <taxon>Gomphilloideae</taxon>
        <taxon>Gomphillus</taxon>
    </lineage>
</organism>
<feature type="compositionally biased region" description="Basic and acidic residues" evidence="1">
    <location>
        <begin position="438"/>
        <end position="447"/>
    </location>
</feature>